<dbReference type="InterPro" id="IPR039459">
    <property type="entry name" value="RepB-like_DNA_primase_dom"/>
</dbReference>
<dbReference type="EMBL" id="CP016808">
    <property type="protein sequence ID" value="ANY66307.1"/>
    <property type="molecule type" value="Genomic_DNA"/>
</dbReference>
<name>A0A1B2DF15_9BACL</name>
<dbReference type="Pfam" id="PF16793">
    <property type="entry name" value="RepB_primase"/>
    <property type="match status" value="1"/>
</dbReference>
<proteinExistence type="predicted"/>
<dbReference type="RefSeq" id="WP_099517675.1">
    <property type="nucleotide sequence ID" value="NZ_CP016808.1"/>
</dbReference>
<gene>
    <name evidence="2" type="ORF">BBD42_07365</name>
</gene>
<feature type="domain" description="RepB-like DNA primase" evidence="1">
    <location>
        <begin position="193"/>
        <end position="277"/>
    </location>
</feature>
<reference evidence="2" key="1">
    <citation type="submission" date="2016-08" db="EMBL/GenBank/DDBJ databases">
        <title>Complete Genome Seqeunce of Paenibacillus sp. BIHB 4019 from tea rhizoplane.</title>
        <authorList>
            <person name="Thakur R."/>
            <person name="Swarnkar M.K."/>
            <person name="Gulati A."/>
        </authorList>
    </citation>
    <scope>NUCLEOTIDE SEQUENCE [LARGE SCALE GENOMIC DNA]</scope>
    <source>
        <strain evidence="2">BIHB4019</strain>
    </source>
</reference>
<organism evidence="2">
    <name type="scientific">Paenibacillus sp. BIHB 4019</name>
    <dbReference type="NCBI Taxonomy" id="1870819"/>
    <lineage>
        <taxon>Bacteria</taxon>
        <taxon>Bacillati</taxon>
        <taxon>Bacillota</taxon>
        <taxon>Bacilli</taxon>
        <taxon>Bacillales</taxon>
        <taxon>Paenibacillaceae</taxon>
        <taxon>Paenibacillus</taxon>
    </lineage>
</organism>
<dbReference type="AlphaFoldDB" id="A0A1B2DF15"/>
<accession>A0A1B2DF15</accession>
<evidence type="ECO:0000313" key="2">
    <source>
        <dbReference type="EMBL" id="ANY66307.1"/>
    </source>
</evidence>
<sequence length="284" mass="33485">MTERLSSMRYARNLRRFSSHAQYFIKKLGCKQNEQLYFTLVHDDKNKNKRYSSTLNHPAMTLHKPLSLLERRTTEFTLFSKRNKRIHVLSQNKQGYAVFMEINYRATRTSDFKKIRAQFIDVDLNKISVHLDTKKQVQQMIKAIQSDPEEQLQSITVTKNKKGQYHLLALRTKQRVMQLKKAFINKFKLQIKDTMIIETKNGYHIYWVVQGASVSKFVSIQKALAKKFSSDPLITNLSRVMRIPGFYHMKNPRSPFIVKIRQLGRKKPFSQEEIIQSLALKPFN</sequence>
<protein>
    <recommendedName>
        <fullName evidence="1">RepB-like DNA primase domain-containing protein</fullName>
    </recommendedName>
</protein>
<evidence type="ECO:0000259" key="1">
    <source>
        <dbReference type="Pfam" id="PF16793"/>
    </source>
</evidence>
<dbReference type="Gene3D" id="3.30.70.1790">
    <property type="entry name" value="RepB DNA-primase, N-terminal domain"/>
    <property type="match status" value="1"/>
</dbReference>